<evidence type="ECO:0000313" key="2">
    <source>
        <dbReference type="EMBL" id="MQL91972.1"/>
    </source>
</evidence>
<accession>A0A843V0R5</accession>
<dbReference type="EMBL" id="NMUH01001397">
    <property type="protein sequence ID" value="MQL91972.1"/>
    <property type="molecule type" value="Genomic_DNA"/>
</dbReference>
<gene>
    <name evidence="2" type="ORF">Taro_024588</name>
</gene>
<keyword evidence="3" id="KW-1185">Reference proteome</keyword>
<feature type="compositionally biased region" description="Polar residues" evidence="1">
    <location>
        <begin position="23"/>
        <end position="39"/>
    </location>
</feature>
<sequence length="109" mass="12664">MSQTPLQANTWLAPEKNCKGVSLNKSQAQHGPPKNNNWNLKRPQPQRVSQAISLTGNHEHKGNMTANKELVHHTRKQQTHWKTTLKRVQHNKWKVLQHDLHRAQLHLNT</sequence>
<name>A0A843V0R5_COLES</name>
<organism evidence="2 3">
    <name type="scientific">Colocasia esculenta</name>
    <name type="common">Wild taro</name>
    <name type="synonym">Arum esculentum</name>
    <dbReference type="NCBI Taxonomy" id="4460"/>
    <lineage>
        <taxon>Eukaryota</taxon>
        <taxon>Viridiplantae</taxon>
        <taxon>Streptophyta</taxon>
        <taxon>Embryophyta</taxon>
        <taxon>Tracheophyta</taxon>
        <taxon>Spermatophyta</taxon>
        <taxon>Magnoliopsida</taxon>
        <taxon>Liliopsida</taxon>
        <taxon>Araceae</taxon>
        <taxon>Aroideae</taxon>
        <taxon>Colocasieae</taxon>
        <taxon>Colocasia</taxon>
    </lineage>
</organism>
<comment type="caution">
    <text evidence="2">The sequence shown here is derived from an EMBL/GenBank/DDBJ whole genome shotgun (WGS) entry which is preliminary data.</text>
</comment>
<protein>
    <submittedName>
        <fullName evidence="2">Uncharacterized protein</fullName>
    </submittedName>
</protein>
<proteinExistence type="predicted"/>
<dbReference type="Proteomes" id="UP000652761">
    <property type="component" value="Unassembled WGS sequence"/>
</dbReference>
<feature type="region of interest" description="Disordered" evidence="1">
    <location>
        <begin position="23"/>
        <end position="43"/>
    </location>
</feature>
<evidence type="ECO:0000313" key="3">
    <source>
        <dbReference type="Proteomes" id="UP000652761"/>
    </source>
</evidence>
<reference evidence="2" key="1">
    <citation type="submission" date="2017-07" db="EMBL/GenBank/DDBJ databases">
        <title>Taro Niue Genome Assembly and Annotation.</title>
        <authorList>
            <person name="Atibalentja N."/>
            <person name="Keating K."/>
            <person name="Fields C.J."/>
        </authorList>
    </citation>
    <scope>NUCLEOTIDE SEQUENCE</scope>
    <source>
        <strain evidence="2">Niue_2</strain>
        <tissue evidence="2">Leaf</tissue>
    </source>
</reference>
<dbReference type="AlphaFoldDB" id="A0A843V0R5"/>
<evidence type="ECO:0000256" key="1">
    <source>
        <dbReference type="SAM" id="MobiDB-lite"/>
    </source>
</evidence>